<proteinExistence type="inferred from homology"/>
<sequence>MEFLYSDEEDCLQNKFFDFFNINIDNDRYASIGICGGRSIVTFLSVFLKQNYSLKRSHFFLIDERCVPLNDKESNYNLLNKNFFSKMVNKNLISISKFHAFVYNEMDETTAIYDYNIEFNSRFNIFDLIIVSVGEDGHIASLFPSKKLLFSDIEGYQYEYNSPKSPSKRISLTPKSLFNSKAVVLLFMGADKKRALENFLGFNNSINECPAKLLKEHPNLLVLTNIKRDESYAGS</sequence>
<evidence type="ECO:0000256" key="4">
    <source>
        <dbReference type="ARBA" id="ARBA00010662"/>
    </source>
</evidence>
<dbReference type="InterPro" id="IPR006148">
    <property type="entry name" value="Glc/Gal-6P_isomerase"/>
</dbReference>
<keyword evidence="7" id="KW-0378">Hydrolase</keyword>
<evidence type="ECO:0000256" key="3">
    <source>
        <dbReference type="ARBA" id="ARBA00004961"/>
    </source>
</evidence>
<dbReference type="STRING" id="1245910.OY14_01095"/>
<dbReference type="AlphaFoldDB" id="A0A0A7UXD4"/>
<evidence type="ECO:0000256" key="2">
    <source>
        <dbReference type="ARBA" id="ARBA00002681"/>
    </source>
</evidence>
<dbReference type="CDD" id="cd01400">
    <property type="entry name" value="6PGL"/>
    <property type="match status" value="1"/>
</dbReference>
<dbReference type="InterPro" id="IPR039104">
    <property type="entry name" value="6PGL"/>
</dbReference>
<evidence type="ECO:0000313" key="10">
    <source>
        <dbReference type="Proteomes" id="UP000030940"/>
    </source>
</evidence>
<dbReference type="KEGG" id="bchi:OY14_01095"/>
<protein>
    <recommendedName>
        <fullName evidence="6 7">6-phosphogluconolactonase</fullName>
        <shortName evidence="7">6PGL</shortName>
        <ecNumber evidence="5 7">3.1.1.31</ecNumber>
    </recommendedName>
</protein>
<dbReference type="HOGENOM" id="CLU_053947_3_0_12"/>
<dbReference type="EC" id="3.1.1.31" evidence="5 7"/>
<evidence type="ECO:0000256" key="6">
    <source>
        <dbReference type="ARBA" id="ARBA00020337"/>
    </source>
</evidence>
<evidence type="ECO:0000256" key="7">
    <source>
        <dbReference type="RuleBase" id="RU365095"/>
    </source>
</evidence>
<dbReference type="EMBL" id="CP009910">
    <property type="protein sequence ID" value="AJA90053.1"/>
    <property type="molecule type" value="Genomic_DNA"/>
</dbReference>
<dbReference type="GO" id="GO:0006098">
    <property type="term" value="P:pentose-phosphate shunt"/>
    <property type="evidence" value="ECO:0007669"/>
    <property type="project" value="UniProtKB-UniPathway"/>
</dbReference>
<evidence type="ECO:0000313" key="9">
    <source>
        <dbReference type="EMBL" id="AJA90053.1"/>
    </source>
</evidence>
<dbReference type="InterPro" id="IPR005900">
    <property type="entry name" value="6-phosphogluconolactonase_DevB"/>
</dbReference>
<comment type="pathway">
    <text evidence="3 7">Carbohydrate degradation; pentose phosphate pathway; D-ribulose 5-phosphate from D-glucose 6-phosphate (oxidative stage): step 2/3.</text>
</comment>
<dbReference type="Pfam" id="PF01182">
    <property type="entry name" value="Glucosamine_iso"/>
    <property type="match status" value="1"/>
</dbReference>
<dbReference type="PANTHER" id="PTHR11054:SF0">
    <property type="entry name" value="6-PHOSPHOGLUCONOLACTONASE"/>
    <property type="match status" value="1"/>
</dbReference>
<dbReference type="UniPathway" id="UPA00115">
    <property type="reaction ID" value="UER00409"/>
</dbReference>
<dbReference type="SUPFAM" id="SSF100950">
    <property type="entry name" value="NagB/RpiA/CoA transferase-like"/>
    <property type="match status" value="1"/>
</dbReference>
<comment type="function">
    <text evidence="2 7">Hydrolysis of 6-phosphogluconolactone to 6-phosphogluconate.</text>
</comment>
<keyword evidence="10" id="KW-1185">Reference proteome</keyword>
<dbReference type="GO" id="GO:0005975">
    <property type="term" value="P:carbohydrate metabolic process"/>
    <property type="evidence" value="ECO:0007669"/>
    <property type="project" value="UniProtKB-UniRule"/>
</dbReference>
<gene>
    <name evidence="7" type="primary">pgl</name>
    <name evidence="9" type="ORF">OY14_01095</name>
</gene>
<organism evidence="9 10">
    <name type="scientific">Borreliella chilensis</name>
    <dbReference type="NCBI Taxonomy" id="1245910"/>
    <lineage>
        <taxon>Bacteria</taxon>
        <taxon>Pseudomonadati</taxon>
        <taxon>Spirochaetota</taxon>
        <taxon>Spirochaetia</taxon>
        <taxon>Spirochaetales</taxon>
        <taxon>Borreliaceae</taxon>
        <taxon>Borreliella</taxon>
    </lineage>
</organism>
<dbReference type="PANTHER" id="PTHR11054">
    <property type="entry name" value="6-PHOSPHOGLUCONOLACTONASE"/>
    <property type="match status" value="1"/>
</dbReference>
<dbReference type="InterPro" id="IPR037171">
    <property type="entry name" value="NagB/RpiA_transferase-like"/>
</dbReference>
<dbReference type="Gene3D" id="3.40.50.1360">
    <property type="match status" value="1"/>
</dbReference>
<dbReference type="GO" id="GO:0017057">
    <property type="term" value="F:6-phosphogluconolactonase activity"/>
    <property type="evidence" value="ECO:0007669"/>
    <property type="project" value="UniProtKB-UniRule"/>
</dbReference>
<feature type="domain" description="Glucosamine/galactosamine-6-phosphate isomerase" evidence="8">
    <location>
        <begin position="23"/>
        <end position="217"/>
    </location>
</feature>
<evidence type="ECO:0000259" key="8">
    <source>
        <dbReference type="Pfam" id="PF01182"/>
    </source>
</evidence>
<dbReference type="NCBIfam" id="TIGR01198">
    <property type="entry name" value="pgl"/>
    <property type="match status" value="1"/>
</dbReference>
<reference evidence="9 10" key="1">
    <citation type="journal article" date="2015" name="Genome Announc.">
        <title>Genome Sequence of Borrelia chilensis VA1, a South American Member of the Lyme Borreliosis Group.</title>
        <authorList>
            <person name="Huang W."/>
            <person name="Ojaimi C."/>
            <person name="Fallon J.T."/>
            <person name="Travisany D."/>
            <person name="Maass A."/>
            <person name="Ivanova L."/>
            <person name="Tomova A."/>
            <person name="Gonzalez-Acuna D."/>
            <person name="Godfrey H.P."/>
            <person name="Cabello F.C."/>
        </authorList>
    </citation>
    <scope>NUCLEOTIDE SEQUENCE [LARGE SCALE GENOMIC DNA]</scope>
    <source>
        <strain evidence="9 10">VA1</strain>
    </source>
</reference>
<accession>A0A0A7UXD4</accession>
<name>A0A0A7UXD4_9SPIR</name>
<dbReference type="Proteomes" id="UP000030940">
    <property type="component" value="Chromosome"/>
</dbReference>
<comment type="similarity">
    <text evidence="4 7">Belongs to the glucosamine/galactosamine-6-phosphate isomerase family. 6-phosphogluconolactonase subfamily.</text>
</comment>
<evidence type="ECO:0000256" key="5">
    <source>
        <dbReference type="ARBA" id="ARBA00013198"/>
    </source>
</evidence>
<evidence type="ECO:0000256" key="1">
    <source>
        <dbReference type="ARBA" id="ARBA00000832"/>
    </source>
</evidence>
<comment type="catalytic activity">
    <reaction evidence="1 7">
        <text>6-phospho-D-glucono-1,5-lactone + H2O = 6-phospho-D-gluconate + H(+)</text>
        <dbReference type="Rhea" id="RHEA:12556"/>
        <dbReference type="ChEBI" id="CHEBI:15377"/>
        <dbReference type="ChEBI" id="CHEBI:15378"/>
        <dbReference type="ChEBI" id="CHEBI:57955"/>
        <dbReference type="ChEBI" id="CHEBI:58759"/>
        <dbReference type="EC" id="3.1.1.31"/>
    </reaction>
</comment>